<gene>
    <name evidence="7" type="ORF">DVH24_019229</name>
</gene>
<dbReference type="GO" id="GO:0006355">
    <property type="term" value="P:regulation of DNA-templated transcription"/>
    <property type="evidence" value="ECO:0007669"/>
    <property type="project" value="InterPro"/>
</dbReference>
<comment type="caution">
    <text evidence="7">The sequence shown here is derived from an EMBL/GenBank/DDBJ whole genome shotgun (WGS) entry which is preliminary data.</text>
</comment>
<accession>A0A498I4F5</accession>
<dbReference type="AlphaFoldDB" id="A0A498I4F5"/>
<evidence type="ECO:0000259" key="6">
    <source>
        <dbReference type="PROSITE" id="PS51005"/>
    </source>
</evidence>
<name>A0A498I4F5_MALDO</name>
<feature type="compositionally biased region" description="Polar residues" evidence="5">
    <location>
        <begin position="334"/>
        <end position="354"/>
    </location>
</feature>
<feature type="domain" description="NAC" evidence="6">
    <location>
        <begin position="114"/>
        <end position="300"/>
    </location>
</feature>
<dbReference type="InterPro" id="IPR003441">
    <property type="entry name" value="NAC-dom"/>
</dbReference>
<protein>
    <recommendedName>
        <fullName evidence="6">NAC domain-containing protein</fullName>
    </recommendedName>
</protein>
<dbReference type="SUPFAM" id="SSF101941">
    <property type="entry name" value="NAC domain"/>
    <property type="match status" value="1"/>
</dbReference>
<keyword evidence="3" id="KW-0804">Transcription</keyword>
<dbReference type="Gene3D" id="2.170.150.80">
    <property type="entry name" value="NAC domain"/>
    <property type="match status" value="1"/>
</dbReference>
<evidence type="ECO:0000256" key="4">
    <source>
        <dbReference type="ARBA" id="ARBA00023242"/>
    </source>
</evidence>
<dbReference type="Pfam" id="PF02365">
    <property type="entry name" value="NAM"/>
    <property type="match status" value="1"/>
</dbReference>
<dbReference type="InterPro" id="IPR036093">
    <property type="entry name" value="NAC_dom_sf"/>
</dbReference>
<dbReference type="GO" id="GO:0003677">
    <property type="term" value="F:DNA binding"/>
    <property type="evidence" value="ECO:0007669"/>
    <property type="project" value="UniProtKB-KW"/>
</dbReference>
<proteinExistence type="predicted"/>
<keyword evidence="2" id="KW-0238">DNA-binding</keyword>
<feature type="region of interest" description="Disordered" evidence="5">
    <location>
        <begin position="334"/>
        <end position="378"/>
    </location>
</feature>
<keyword evidence="1" id="KW-0805">Transcription regulation</keyword>
<feature type="compositionally biased region" description="Low complexity" evidence="5">
    <location>
        <begin position="355"/>
        <end position="372"/>
    </location>
</feature>
<dbReference type="PROSITE" id="PS51005">
    <property type="entry name" value="NAC"/>
    <property type="match status" value="1"/>
</dbReference>
<keyword evidence="4" id="KW-0539">Nucleus</keyword>
<keyword evidence="8" id="KW-1185">Reference proteome</keyword>
<evidence type="ECO:0000256" key="1">
    <source>
        <dbReference type="ARBA" id="ARBA00023015"/>
    </source>
</evidence>
<dbReference type="Proteomes" id="UP000290289">
    <property type="component" value="Chromosome 14"/>
</dbReference>
<sequence>MEDLPPGHRFYPKEEELISLRAPNPLSDYTNTISSTTTLASATSSQSSSSSTVKLKYHNPKLASVIDYLISALNPKPSVVPPLIPSIPPCPHPVSSSASGNFSAPLSISPFLALGSGFMVVAEPADFVHIYSTQAYYKVRQEIDFFGEISVVLDQIIPVVYIYEFDPWKLPQVAGEVSHGDSEQWFFFIPRPESEARGGRPRRLTTIGYWKASGSPSTVYSSNSNYNRPIGHKRTMGFYIGRAPRGKKTEWMMNEYKAIEAHADHNNQLSMAASSSIPRTSTPSAPTLRQEFSLCRVHRKSKSLWAYDRRHPGIEITRNPGLNIQAAPAQGANHLNQCSTTSNRNPQNMGERTNLSSLESSSSGGHASQSSQPEQSGILPMAVDDEAIWDWDELMDNWL</sequence>
<organism evidence="7 8">
    <name type="scientific">Malus domestica</name>
    <name type="common">Apple</name>
    <name type="synonym">Pyrus malus</name>
    <dbReference type="NCBI Taxonomy" id="3750"/>
    <lineage>
        <taxon>Eukaryota</taxon>
        <taxon>Viridiplantae</taxon>
        <taxon>Streptophyta</taxon>
        <taxon>Embryophyta</taxon>
        <taxon>Tracheophyta</taxon>
        <taxon>Spermatophyta</taxon>
        <taxon>Magnoliopsida</taxon>
        <taxon>eudicotyledons</taxon>
        <taxon>Gunneridae</taxon>
        <taxon>Pentapetalae</taxon>
        <taxon>rosids</taxon>
        <taxon>fabids</taxon>
        <taxon>Rosales</taxon>
        <taxon>Rosaceae</taxon>
        <taxon>Amygdaloideae</taxon>
        <taxon>Maleae</taxon>
        <taxon>Malus</taxon>
    </lineage>
</organism>
<evidence type="ECO:0000313" key="7">
    <source>
        <dbReference type="EMBL" id="RXH76341.1"/>
    </source>
</evidence>
<reference evidence="7 8" key="1">
    <citation type="submission" date="2018-10" db="EMBL/GenBank/DDBJ databases">
        <title>A high-quality apple genome assembly.</title>
        <authorList>
            <person name="Hu J."/>
        </authorList>
    </citation>
    <scope>NUCLEOTIDE SEQUENCE [LARGE SCALE GENOMIC DNA]</scope>
    <source>
        <strain evidence="8">cv. HFTH1</strain>
        <tissue evidence="7">Young leaf</tissue>
    </source>
</reference>
<dbReference type="PANTHER" id="PTHR31744">
    <property type="entry name" value="PROTEIN CUP-SHAPED COTYLEDON 2-RELATED"/>
    <property type="match status" value="1"/>
</dbReference>
<evidence type="ECO:0000256" key="5">
    <source>
        <dbReference type="SAM" id="MobiDB-lite"/>
    </source>
</evidence>
<evidence type="ECO:0000256" key="3">
    <source>
        <dbReference type="ARBA" id="ARBA00023163"/>
    </source>
</evidence>
<dbReference type="PANTHER" id="PTHR31744:SF220">
    <property type="entry name" value="LOW QUALITY PROTEIN: NAC DOMAIN-CONTAINING PROTEIN 90-LIKE"/>
    <property type="match status" value="1"/>
</dbReference>
<evidence type="ECO:0000256" key="2">
    <source>
        <dbReference type="ARBA" id="ARBA00023125"/>
    </source>
</evidence>
<evidence type="ECO:0000313" key="8">
    <source>
        <dbReference type="Proteomes" id="UP000290289"/>
    </source>
</evidence>
<dbReference type="EMBL" id="RDQH01000340">
    <property type="protein sequence ID" value="RXH76341.1"/>
    <property type="molecule type" value="Genomic_DNA"/>
</dbReference>